<dbReference type="AlphaFoldDB" id="A0A917H2I2"/>
<dbReference type="InterPro" id="IPR051200">
    <property type="entry name" value="Host-pathogen_enzymatic-act"/>
</dbReference>
<dbReference type="InterPro" id="IPR011048">
    <property type="entry name" value="Haem_d1_sf"/>
</dbReference>
<dbReference type="EMBL" id="BMGT01000001">
    <property type="protein sequence ID" value="GGG65180.1"/>
    <property type="molecule type" value="Genomic_DNA"/>
</dbReference>
<dbReference type="PANTHER" id="PTHR47197">
    <property type="entry name" value="PROTEIN NIRF"/>
    <property type="match status" value="1"/>
</dbReference>
<evidence type="ECO:0000313" key="2">
    <source>
        <dbReference type="Proteomes" id="UP000647241"/>
    </source>
</evidence>
<dbReference type="Proteomes" id="UP000647241">
    <property type="component" value="Unassembled WGS sequence"/>
</dbReference>
<proteinExistence type="predicted"/>
<sequence>MFSVAGLAQNRPGAPGHAALIVVNQGEANVSVVNPATDAQEGTVAENTPGVHGHEAATSPDGRLAYVPIYGSTGVGKPGLNGHSMLVIDIASRKIVNKLDFGHEVRPHCAVYDPNTGMLYVTTELDKAVTIIDPNTLKIVGKIPTGQEQSHMLALSSDGSRGYTANVGPGTVSVLDMKARKTLAIIPISKDTQRISVSRDDSMVFTADQTQPRLAVIDTASNKVKSWIAIPAVGYGTASTMDGRWLLVAMPSASKVAVVDLKSLKVVRTLDVPSAPQEILMRPDGKMAYVSCNTTGRVAVIDLIGWKVKDIIATGKGADGLAWAK</sequence>
<reference evidence="1" key="1">
    <citation type="journal article" date="2014" name="Int. J. Syst. Evol. Microbiol.">
        <title>Complete genome sequence of Corynebacterium casei LMG S-19264T (=DSM 44701T), isolated from a smear-ripened cheese.</title>
        <authorList>
            <consortium name="US DOE Joint Genome Institute (JGI-PGF)"/>
            <person name="Walter F."/>
            <person name="Albersmeier A."/>
            <person name="Kalinowski J."/>
            <person name="Ruckert C."/>
        </authorList>
    </citation>
    <scope>NUCLEOTIDE SEQUENCE</scope>
    <source>
        <strain evidence="1">CGMCC 1.12997</strain>
    </source>
</reference>
<dbReference type="PANTHER" id="PTHR47197:SF3">
    <property type="entry name" value="DIHYDRO-HEME D1 DEHYDROGENASE"/>
    <property type="match status" value="1"/>
</dbReference>
<comment type="caution">
    <text evidence="1">The sequence shown here is derived from an EMBL/GenBank/DDBJ whole genome shotgun (WGS) entry which is preliminary data.</text>
</comment>
<dbReference type="InterPro" id="IPR015943">
    <property type="entry name" value="WD40/YVTN_repeat-like_dom_sf"/>
</dbReference>
<dbReference type="Pfam" id="PF02239">
    <property type="entry name" value="Cytochrom_D1"/>
    <property type="match status" value="1"/>
</dbReference>
<dbReference type="SUPFAM" id="SSF51004">
    <property type="entry name" value="C-terminal (heme d1) domain of cytochrome cd1-nitrite reductase"/>
    <property type="match status" value="1"/>
</dbReference>
<keyword evidence="2" id="KW-1185">Reference proteome</keyword>
<evidence type="ECO:0008006" key="3">
    <source>
        <dbReference type="Google" id="ProtNLM"/>
    </source>
</evidence>
<organism evidence="1 2">
    <name type="scientific">Edaphobacter dinghuensis</name>
    <dbReference type="NCBI Taxonomy" id="1560005"/>
    <lineage>
        <taxon>Bacteria</taxon>
        <taxon>Pseudomonadati</taxon>
        <taxon>Acidobacteriota</taxon>
        <taxon>Terriglobia</taxon>
        <taxon>Terriglobales</taxon>
        <taxon>Acidobacteriaceae</taxon>
        <taxon>Edaphobacter</taxon>
    </lineage>
</organism>
<accession>A0A917H2I2</accession>
<protein>
    <recommendedName>
        <fullName evidence="3">YVTN family beta-propeller protein</fullName>
    </recommendedName>
</protein>
<gene>
    <name evidence="1" type="ORF">GCM10011585_03520</name>
</gene>
<dbReference type="Gene3D" id="2.130.10.10">
    <property type="entry name" value="YVTN repeat-like/Quinoprotein amine dehydrogenase"/>
    <property type="match status" value="3"/>
</dbReference>
<reference evidence="1" key="2">
    <citation type="submission" date="2020-09" db="EMBL/GenBank/DDBJ databases">
        <authorList>
            <person name="Sun Q."/>
            <person name="Zhou Y."/>
        </authorList>
    </citation>
    <scope>NUCLEOTIDE SEQUENCE</scope>
    <source>
        <strain evidence="1">CGMCC 1.12997</strain>
    </source>
</reference>
<evidence type="ECO:0000313" key="1">
    <source>
        <dbReference type="EMBL" id="GGG65180.1"/>
    </source>
</evidence>
<name>A0A917H2I2_9BACT</name>